<keyword evidence="3" id="KW-1185">Reference proteome</keyword>
<dbReference type="EMBL" id="CP115450">
    <property type="protein sequence ID" value="WBP89488.1"/>
    <property type="molecule type" value="Genomic_DNA"/>
</dbReference>
<evidence type="ECO:0000259" key="1">
    <source>
        <dbReference type="Pfam" id="PF24623"/>
    </source>
</evidence>
<dbReference type="Proteomes" id="UP001212821">
    <property type="component" value="Chromosome"/>
</dbReference>
<proteinExistence type="predicted"/>
<organism evidence="2 3">
    <name type="scientific">Kitasatospora cathayae</name>
    <dbReference type="NCBI Taxonomy" id="3004092"/>
    <lineage>
        <taxon>Bacteria</taxon>
        <taxon>Bacillati</taxon>
        <taxon>Actinomycetota</taxon>
        <taxon>Actinomycetes</taxon>
        <taxon>Kitasatosporales</taxon>
        <taxon>Streptomycetaceae</taxon>
        <taxon>Kitasatospora</taxon>
    </lineage>
</organism>
<protein>
    <recommendedName>
        <fullName evidence="1">DNA-binding phage zinc finger domain-containing protein</fullName>
    </recommendedName>
</protein>
<dbReference type="InterPro" id="IPR056911">
    <property type="entry name" value="Phage_Znf_bind_put"/>
</dbReference>
<evidence type="ECO:0000313" key="2">
    <source>
        <dbReference type="EMBL" id="WBP89488.1"/>
    </source>
</evidence>
<reference evidence="3" key="1">
    <citation type="submission" date="2022-12" db="EMBL/GenBank/DDBJ databases">
        <authorList>
            <person name="Mo P."/>
        </authorList>
    </citation>
    <scope>NUCLEOTIDE SEQUENCE [LARGE SCALE GENOMIC DNA]</scope>
    <source>
        <strain evidence="3">HUAS 3-15</strain>
    </source>
</reference>
<sequence>MTPSQVAELLTMASAFDRRTVGKTDVMAWHLVLRDVDFEQAQTAVAAHYADTRDWIMPSDIRHRVRKQREQAAADIQGPGLPAEIPDADPDDVPAYLAALRAQRTRAALGESMRPRPVAELLAGVGREVPTPEDAAVTRVRSALDVRCPYCHAPAKRPCKSPLGRRLGQLHPSRFDAVKAAQAQQGAA</sequence>
<dbReference type="Pfam" id="PF24623">
    <property type="entry name" value="Phage_zn_bind_8"/>
    <property type="match status" value="1"/>
</dbReference>
<evidence type="ECO:0000313" key="3">
    <source>
        <dbReference type="Proteomes" id="UP001212821"/>
    </source>
</evidence>
<accession>A0ABY7Q9R3</accession>
<dbReference type="RefSeq" id="WP_270147820.1">
    <property type="nucleotide sequence ID" value="NZ_CP115450.1"/>
</dbReference>
<gene>
    <name evidence="2" type="ORF">O1G21_29055</name>
</gene>
<name>A0ABY7Q9R3_9ACTN</name>
<feature type="domain" description="DNA-binding phage zinc finger" evidence="1">
    <location>
        <begin position="137"/>
        <end position="185"/>
    </location>
</feature>